<reference evidence="15 17" key="2">
    <citation type="journal article" date="2019" name="Nat. Med.">
        <title>A library of human gut bacterial isolates paired with longitudinal multiomics data enables mechanistic microbiome research.</title>
        <authorList>
            <person name="Poyet M."/>
            <person name="Groussin M."/>
            <person name="Gibbons S.M."/>
            <person name="Avila-Pacheco J."/>
            <person name="Jiang X."/>
            <person name="Kearney S.M."/>
            <person name="Perrotta A.R."/>
            <person name="Berdy B."/>
            <person name="Zhao S."/>
            <person name="Lieberman T.D."/>
            <person name="Swanson P.K."/>
            <person name="Smith M."/>
            <person name="Roesemann S."/>
            <person name="Alexander J.E."/>
            <person name="Rich S.A."/>
            <person name="Livny J."/>
            <person name="Vlamakis H."/>
            <person name="Clish C."/>
            <person name="Bullock K."/>
            <person name="Deik A."/>
            <person name="Scott J."/>
            <person name="Pierce K.A."/>
            <person name="Xavier R.J."/>
            <person name="Alm E.J."/>
        </authorList>
    </citation>
    <scope>NUCLEOTIDE SEQUENCE [LARGE SCALE GENOMIC DNA]</scope>
    <source>
        <strain evidence="15 17">BIOML-A6</strain>
    </source>
</reference>
<evidence type="ECO:0000256" key="10">
    <source>
        <dbReference type="ARBA" id="ARBA00023150"/>
    </source>
</evidence>
<evidence type="ECO:0000313" key="14">
    <source>
        <dbReference type="EMBL" id="CUN08413.1"/>
    </source>
</evidence>
<dbReference type="EMBL" id="CYXO01000010">
    <property type="protein sequence ID" value="CUN08413.1"/>
    <property type="molecule type" value="Genomic_DNA"/>
</dbReference>
<comment type="catalytic activity">
    <reaction evidence="12">
        <text>GTP + AH2 + S-adenosyl-L-methionine = (8S)-3',8-cyclo-7,8-dihydroguanosine 5'-triphosphate + 5'-deoxyadenosine + L-methionine + A + H(+)</text>
        <dbReference type="Rhea" id="RHEA:49576"/>
        <dbReference type="ChEBI" id="CHEBI:13193"/>
        <dbReference type="ChEBI" id="CHEBI:15378"/>
        <dbReference type="ChEBI" id="CHEBI:17319"/>
        <dbReference type="ChEBI" id="CHEBI:17499"/>
        <dbReference type="ChEBI" id="CHEBI:37565"/>
        <dbReference type="ChEBI" id="CHEBI:57844"/>
        <dbReference type="ChEBI" id="CHEBI:59789"/>
        <dbReference type="ChEBI" id="CHEBI:131766"/>
        <dbReference type="EC" id="4.1.99.22"/>
    </reaction>
</comment>
<dbReference type="GO" id="GO:0005525">
    <property type="term" value="F:GTP binding"/>
    <property type="evidence" value="ECO:0007669"/>
    <property type="project" value="UniProtKB-KW"/>
</dbReference>
<dbReference type="Pfam" id="PF04055">
    <property type="entry name" value="Radical_SAM"/>
    <property type="match status" value="1"/>
</dbReference>
<feature type="domain" description="Radical SAM core" evidence="13">
    <location>
        <begin position="4"/>
        <end position="215"/>
    </location>
</feature>
<evidence type="ECO:0000256" key="12">
    <source>
        <dbReference type="ARBA" id="ARBA00048697"/>
    </source>
</evidence>
<gene>
    <name evidence="14" type="primary">moaA</name>
    <name evidence="14" type="ORF">ERS852573_01852</name>
    <name evidence="15" type="ORF">GT528_07370</name>
</gene>
<dbReference type="UniPathway" id="UPA00344"/>
<sequence>MIDAAGRVIDYMRISITDRCNLRCRYCMPDGITQVSMAEILTYEEIRKVCILAAELGIQKIKITGGEPLVRKGCADLIGMIKNISGITQVTMTTNGVLLQDNLEALKKAGLDGINISLDTLDREKYQEITGTDACETVRQAVAAAAESGIRTKVNTVLQSDGDKTEWKALITLAESLPVDVRFIELMPIGYGKENTGVSNLELLDEIRKVYPDIRRDSKIHGNGPAVYYQIPGFTGGIGFISAMHGKFCKNCNRIRLTSTGDLKPCLCYGDTYPLKDLLRNGTEEEIRKQIKRAIEQKPAAHCFEEPGAITEAHQMAQIGG</sequence>
<keyword evidence="11" id="KW-0456">Lyase</keyword>
<keyword evidence="4" id="KW-0949">S-adenosyl-L-methionine</keyword>
<reference evidence="14 16" key="1">
    <citation type="submission" date="2015-09" db="EMBL/GenBank/DDBJ databases">
        <authorList>
            <consortium name="Pathogen Informatics"/>
        </authorList>
    </citation>
    <scope>NUCLEOTIDE SEQUENCE [LARGE SCALE GENOMIC DNA]</scope>
    <source>
        <strain evidence="14 16">2789STDY5834961</strain>
    </source>
</reference>
<evidence type="ECO:0000256" key="8">
    <source>
        <dbReference type="ARBA" id="ARBA00023014"/>
    </source>
</evidence>
<dbReference type="SMART" id="SM00729">
    <property type="entry name" value="Elp3"/>
    <property type="match status" value="1"/>
</dbReference>
<dbReference type="EC" id="4.1.99.22" evidence="2"/>
<dbReference type="InterPro" id="IPR040064">
    <property type="entry name" value="MoaA-like"/>
</dbReference>
<keyword evidence="7" id="KW-0408">Iron</keyword>
<dbReference type="SFLD" id="SFLDG01067">
    <property type="entry name" value="SPASM/twitch_domain_containing"/>
    <property type="match status" value="1"/>
</dbReference>
<dbReference type="RefSeq" id="WP_055214482.1">
    <property type="nucleotide sequence ID" value="NZ_CYXO01000010.1"/>
</dbReference>
<evidence type="ECO:0000256" key="1">
    <source>
        <dbReference type="ARBA" id="ARBA00001966"/>
    </source>
</evidence>
<dbReference type="GO" id="GO:0051539">
    <property type="term" value="F:4 iron, 4 sulfur cluster binding"/>
    <property type="evidence" value="ECO:0007669"/>
    <property type="project" value="UniProtKB-KW"/>
</dbReference>
<dbReference type="SFLD" id="SFLDG01383">
    <property type="entry name" value="cyclic_pyranopterin_phosphate"/>
    <property type="match status" value="1"/>
</dbReference>
<dbReference type="InterPro" id="IPR010505">
    <property type="entry name" value="MoaA_twitch"/>
</dbReference>
<name>A0A173U007_9FIRM</name>
<protein>
    <recommendedName>
        <fullName evidence="2">GTP 3',8-cyclase</fullName>
        <ecNumber evidence="2">4.1.99.22</ecNumber>
    </recommendedName>
</protein>
<dbReference type="PROSITE" id="PS51918">
    <property type="entry name" value="RADICAL_SAM"/>
    <property type="match status" value="1"/>
</dbReference>
<dbReference type="CDD" id="cd01335">
    <property type="entry name" value="Radical_SAM"/>
    <property type="match status" value="1"/>
</dbReference>
<evidence type="ECO:0000256" key="7">
    <source>
        <dbReference type="ARBA" id="ARBA00023004"/>
    </source>
</evidence>
<dbReference type="InterPro" id="IPR006638">
    <property type="entry name" value="Elp3/MiaA/NifB-like_rSAM"/>
</dbReference>
<evidence type="ECO:0000256" key="2">
    <source>
        <dbReference type="ARBA" id="ARBA00012167"/>
    </source>
</evidence>
<keyword evidence="6" id="KW-0547">Nucleotide-binding</keyword>
<proteinExistence type="predicted"/>
<dbReference type="InterPro" id="IPR050105">
    <property type="entry name" value="MoCo_biosynth_MoaA/MoaC"/>
</dbReference>
<keyword evidence="8" id="KW-0411">Iron-sulfur</keyword>
<dbReference type="InterPro" id="IPR013483">
    <property type="entry name" value="MoaA"/>
</dbReference>
<keyword evidence="9" id="KW-0342">GTP-binding</keyword>
<dbReference type="SUPFAM" id="SSF102114">
    <property type="entry name" value="Radical SAM enzymes"/>
    <property type="match status" value="1"/>
</dbReference>
<dbReference type="SFLD" id="SFLDS00029">
    <property type="entry name" value="Radical_SAM"/>
    <property type="match status" value="1"/>
</dbReference>
<evidence type="ECO:0000313" key="15">
    <source>
        <dbReference type="EMBL" id="MZK41535.1"/>
    </source>
</evidence>
<evidence type="ECO:0000256" key="5">
    <source>
        <dbReference type="ARBA" id="ARBA00022723"/>
    </source>
</evidence>
<dbReference type="Gene3D" id="3.20.20.70">
    <property type="entry name" value="Aldolase class I"/>
    <property type="match status" value="1"/>
</dbReference>
<dbReference type="AlphaFoldDB" id="A0A173U007"/>
<dbReference type="InterPro" id="IPR000385">
    <property type="entry name" value="MoaA_NifB_PqqE_Fe-S-bd_CS"/>
</dbReference>
<dbReference type="OrthoDB" id="9763993at2"/>
<dbReference type="GO" id="GO:0046872">
    <property type="term" value="F:metal ion binding"/>
    <property type="evidence" value="ECO:0007669"/>
    <property type="project" value="UniProtKB-KW"/>
</dbReference>
<accession>A0A173U007</accession>
<keyword evidence="5" id="KW-0479">Metal-binding</keyword>
<dbReference type="PROSITE" id="PS01305">
    <property type="entry name" value="MOAA_NIFB_PQQE"/>
    <property type="match status" value="1"/>
</dbReference>
<dbReference type="EMBL" id="WWSC01000007">
    <property type="protein sequence ID" value="MZK41535.1"/>
    <property type="molecule type" value="Genomic_DNA"/>
</dbReference>
<evidence type="ECO:0000256" key="9">
    <source>
        <dbReference type="ARBA" id="ARBA00023134"/>
    </source>
</evidence>
<keyword evidence="3" id="KW-0004">4Fe-4S</keyword>
<organism evidence="14 16">
    <name type="scientific">Dorea longicatena</name>
    <dbReference type="NCBI Taxonomy" id="88431"/>
    <lineage>
        <taxon>Bacteria</taxon>
        <taxon>Bacillati</taxon>
        <taxon>Bacillota</taxon>
        <taxon>Clostridia</taxon>
        <taxon>Lachnospirales</taxon>
        <taxon>Lachnospiraceae</taxon>
        <taxon>Dorea</taxon>
    </lineage>
</organism>
<evidence type="ECO:0000256" key="11">
    <source>
        <dbReference type="ARBA" id="ARBA00023239"/>
    </source>
</evidence>
<evidence type="ECO:0000256" key="4">
    <source>
        <dbReference type="ARBA" id="ARBA00022691"/>
    </source>
</evidence>
<evidence type="ECO:0000259" key="13">
    <source>
        <dbReference type="PROSITE" id="PS51918"/>
    </source>
</evidence>
<dbReference type="InterPro" id="IPR058240">
    <property type="entry name" value="rSAM_sf"/>
</dbReference>
<evidence type="ECO:0000256" key="6">
    <source>
        <dbReference type="ARBA" id="ARBA00022741"/>
    </source>
</evidence>
<evidence type="ECO:0000256" key="3">
    <source>
        <dbReference type="ARBA" id="ARBA00022485"/>
    </source>
</evidence>
<keyword evidence="10" id="KW-0501">Molybdenum cofactor biosynthesis</keyword>
<dbReference type="SFLD" id="SFLDG01386">
    <property type="entry name" value="main_SPASM_domain-containing"/>
    <property type="match status" value="1"/>
</dbReference>
<dbReference type="InterPro" id="IPR013785">
    <property type="entry name" value="Aldolase_TIM"/>
</dbReference>
<dbReference type="Proteomes" id="UP000472916">
    <property type="component" value="Unassembled WGS sequence"/>
</dbReference>
<dbReference type="NCBIfam" id="TIGR02666">
    <property type="entry name" value="moaA"/>
    <property type="match status" value="1"/>
</dbReference>
<dbReference type="GO" id="GO:0061799">
    <property type="term" value="F:cyclic pyranopterin monophosphate synthase activity"/>
    <property type="evidence" value="ECO:0007669"/>
    <property type="project" value="TreeGrafter"/>
</dbReference>
<dbReference type="Pfam" id="PF06463">
    <property type="entry name" value="Mob_synth_C"/>
    <property type="match status" value="1"/>
</dbReference>
<dbReference type="CDD" id="cd21117">
    <property type="entry name" value="Twitch_MoaA"/>
    <property type="match status" value="1"/>
</dbReference>
<dbReference type="GO" id="GO:0061798">
    <property type="term" value="F:GTP 3',8'-cyclase activity"/>
    <property type="evidence" value="ECO:0007669"/>
    <property type="project" value="UniProtKB-EC"/>
</dbReference>
<dbReference type="InterPro" id="IPR007197">
    <property type="entry name" value="rSAM"/>
</dbReference>
<evidence type="ECO:0000313" key="16">
    <source>
        <dbReference type="Proteomes" id="UP000095597"/>
    </source>
</evidence>
<dbReference type="PANTHER" id="PTHR22960">
    <property type="entry name" value="MOLYBDOPTERIN COFACTOR SYNTHESIS PROTEIN A"/>
    <property type="match status" value="1"/>
</dbReference>
<comment type="cofactor">
    <cofactor evidence="1">
        <name>[4Fe-4S] cluster</name>
        <dbReference type="ChEBI" id="CHEBI:49883"/>
    </cofactor>
</comment>
<dbReference type="Proteomes" id="UP000095597">
    <property type="component" value="Unassembled WGS sequence"/>
</dbReference>
<dbReference type="GO" id="GO:0006777">
    <property type="term" value="P:Mo-molybdopterin cofactor biosynthetic process"/>
    <property type="evidence" value="ECO:0007669"/>
    <property type="project" value="UniProtKB-KW"/>
</dbReference>
<dbReference type="PANTHER" id="PTHR22960:SF0">
    <property type="entry name" value="MOLYBDENUM COFACTOR BIOSYNTHESIS PROTEIN 1"/>
    <property type="match status" value="1"/>
</dbReference>
<evidence type="ECO:0000313" key="17">
    <source>
        <dbReference type="Proteomes" id="UP000472916"/>
    </source>
</evidence>